<accession>A0A1J1GMZ2</accession>
<feature type="domain" description="Growth arrest-specific protein 8" evidence="2">
    <location>
        <begin position="209"/>
        <end position="400"/>
    </location>
</feature>
<gene>
    <name evidence="3" type="ORF">PGAL8A_00153400</name>
</gene>
<dbReference type="PANTHER" id="PTHR31543">
    <property type="entry name" value="DYNEIN REGULATORY COMPLEX SUBUNIT 4"/>
    <property type="match status" value="1"/>
</dbReference>
<sequence>MKNTKKLKSKKKTEKETLINELSSINKEIEDEKKNVEDINSKIKNIDDNIFLGYHDLKILKLELKNKEIELEENKAFKLLSSRKIENIINRYVLKCYETFLDNLTKNEIDIYEHSRTAEIEKKNQQSYKDYDKLINVTNIQHLNKLNSIILSQNELIDEINRRFTSNLKEMRKNYSKKINLERDKLDKKRQKTIFNLQKDKNENIKNILVEYNEKILNTQNYFKLILNDQLEMIQKLEDEKLNKKKNYFSKIKYLEEFKKNISIHKKKLENLDKDVKLLEKNINDYEMLKINLKKIKEKRKKQLKVLEELKLETDVKKMLLTRISKEYEELFNKNKMKLYSYLQKLLLENYFLETKMKLKNESLEINTIELKKWQESFDPKQNEILNKVLNDKFQNFENLKKGVENMIDLNEKNKESYESLMHLNYYSNDDLDVLKRENAP</sequence>
<evidence type="ECO:0000313" key="4">
    <source>
        <dbReference type="Proteomes" id="UP000220797"/>
    </source>
</evidence>
<name>A0A1J1GMZ2_PLAGA</name>
<keyword evidence="1" id="KW-0175">Coiled coil</keyword>
<proteinExistence type="predicted"/>
<keyword evidence="4" id="KW-1185">Reference proteome</keyword>
<dbReference type="PANTHER" id="PTHR31543:SF1">
    <property type="entry name" value="HECT DOMAIN-CONTAINING PROTEIN"/>
    <property type="match status" value="1"/>
</dbReference>
<dbReference type="GO" id="GO:0031267">
    <property type="term" value="F:small GTPase binding"/>
    <property type="evidence" value="ECO:0007669"/>
    <property type="project" value="InterPro"/>
</dbReference>
<dbReference type="GO" id="GO:0005794">
    <property type="term" value="C:Golgi apparatus"/>
    <property type="evidence" value="ECO:0007669"/>
    <property type="project" value="TreeGrafter"/>
</dbReference>
<dbReference type="AlphaFoldDB" id="A0A1J1GMZ2"/>
<protein>
    <recommendedName>
        <fullName evidence="2">Growth arrest-specific protein 8 domain-containing protein</fullName>
    </recommendedName>
</protein>
<feature type="coiled-coil region" evidence="1">
    <location>
        <begin position="227"/>
        <end position="313"/>
    </location>
</feature>
<dbReference type="GO" id="GO:0008017">
    <property type="term" value="F:microtubule binding"/>
    <property type="evidence" value="ECO:0007669"/>
    <property type="project" value="InterPro"/>
</dbReference>
<dbReference type="RefSeq" id="XP_028526646.1">
    <property type="nucleotide sequence ID" value="XM_028675079.1"/>
</dbReference>
<dbReference type="Pfam" id="PF13851">
    <property type="entry name" value="GAS"/>
    <property type="match status" value="1"/>
</dbReference>
<comment type="caution">
    <text evidence="3">The sequence shown here is derived from an EMBL/GenBank/DDBJ whole genome shotgun (WGS) entry which is preliminary data.</text>
</comment>
<feature type="coiled-coil region" evidence="1">
    <location>
        <begin position="1"/>
        <end position="49"/>
    </location>
</feature>
<dbReference type="VEuPathDB" id="PlasmoDB:PGAL8A_00153400"/>
<dbReference type="OMA" id="MKHLQYE"/>
<dbReference type="GO" id="GO:0005874">
    <property type="term" value="C:microtubule"/>
    <property type="evidence" value="ECO:0007669"/>
    <property type="project" value="TreeGrafter"/>
</dbReference>
<dbReference type="InterPro" id="IPR039308">
    <property type="entry name" value="GAS8"/>
</dbReference>
<dbReference type="EMBL" id="CVMV01000019">
    <property type="protein sequence ID" value="CRG93825.1"/>
    <property type="molecule type" value="Genomic_DNA"/>
</dbReference>
<dbReference type="GeneID" id="39730058"/>
<dbReference type="OrthoDB" id="384300at2759"/>
<evidence type="ECO:0000313" key="3">
    <source>
        <dbReference type="EMBL" id="CRG93825.1"/>
    </source>
</evidence>
<reference evidence="3" key="1">
    <citation type="submission" date="2015-04" db="EMBL/GenBank/DDBJ databases">
        <authorList>
            <consortium name="Pathogen Informatics"/>
        </authorList>
    </citation>
    <scope>NUCLEOTIDE SEQUENCE [LARGE SCALE GENOMIC DNA]</scope>
    <source>
        <strain evidence="3">8A</strain>
    </source>
</reference>
<dbReference type="GO" id="GO:0031514">
    <property type="term" value="C:motile cilium"/>
    <property type="evidence" value="ECO:0007669"/>
    <property type="project" value="InterPro"/>
</dbReference>
<organism evidence="3 4">
    <name type="scientific">Plasmodium gallinaceum</name>
    <dbReference type="NCBI Taxonomy" id="5849"/>
    <lineage>
        <taxon>Eukaryota</taxon>
        <taxon>Sar</taxon>
        <taxon>Alveolata</taxon>
        <taxon>Apicomplexa</taxon>
        <taxon>Aconoidasida</taxon>
        <taxon>Haemosporida</taxon>
        <taxon>Plasmodiidae</taxon>
        <taxon>Plasmodium</taxon>
        <taxon>Plasmodium (Haemamoeba)</taxon>
    </lineage>
</organism>
<evidence type="ECO:0000259" key="2">
    <source>
        <dbReference type="Pfam" id="PF13851"/>
    </source>
</evidence>
<dbReference type="InterPro" id="IPR025593">
    <property type="entry name" value="GAS8_dom"/>
</dbReference>
<dbReference type="GO" id="GO:0048870">
    <property type="term" value="P:cell motility"/>
    <property type="evidence" value="ECO:0007669"/>
    <property type="project" value="InterPro"/>
</dbReference>
<evidence type="ECO:0000256" key="1">
    <source>
        <dbReference type="SAM" id="Coils"/>
    </source>
</evidence>
<dbReference type="Proteomes" id="UP000220797">
    <property type="component" value="Unassembled WGS sequence"/>
</dbReference>